<feature type="binding site" description="axial binding residue" evidence="14">
    <location>
        <position position="87"/>
    </location>
    <ligand>
        <name>heme</name>
        <dbReference type="ChEBI" id="CHEBI:30413"/>
    </ligand>
    <ligandPart>
        <name>Fe</name>
        <dbReference type="ChEBI" id="CHEBI:18248"/>
    </ligandPart>
</feature>
<evidence type="ECO:0000256" key="5">
    <source>
        <dbReference type="ARBA" id="ARBA00022475"/>
    </source>
</evidence>
<dbReference type="Proteomes" id="UP001229244">
    <property type="component" value="Unassembled WGS sequence"/>
</dbReference>
<name>A0AAE3VKJ9_9HYPH</name>
<evidence type="ECO:0000256" key="11">
    <source>
        <dbReference type="ARBA" id="ARBA00023004"/>
    </source>
</evidence>
<dbReference type="GO" id="GO:0070818">
    <property type="term" value="F:protoporphyrinogen oxidase activity"/>
    <property type="evidence" value="ECO:0007669"/>
    <property type="project" value="UniProtKB-UniRule"/>
</dbReference>
<accession>A0AAE3VKJ9</accession>
<protein>
    <recommendedName>
        <fullName evidence="4 14">Protoporphyrinogen IX oxidase</fullName>
        <shortName evidence="14">PPO</shortName>
        <ecNumber evidence="14 15">1.3.99.-</ecNumber>
    </recommendedName>
</protein>
<comment type="cofactor">
    <cofactor evidence="14 15">
        <name>heme b</name>
        <dbReference type="ChEBI" id="CHEBI:60344"/>
    </cofactor>
    <text evidence="14 15">Binds 1 heme b (iron(II)-protoporphyrin IX) group per subunit.</text>
</comment>
<evidence type="ECO:0000256" key="6">
    <source>
        <dbReference type="ARBA" id="ARBA00022617"/>
    </source>
</evidence>
<evidence type="ECO:0000256" key="10">
    <source>
        <dbReference type="ARBA" id="ARBA00023002"/>
    </source>
</evidence>
<evidence type="ECO:0000256" key="1">
    <source>
        <dbReference type="ARBA" id="ARBA00004651"/>
    </source>
</evidence>
<feature type="transmembrane region" description="Helical" evidence="14">
    <location>
        <begin position="57"/>
        <end position="78"/>
    </location>
</feature>
<dbReference type="PIRSF" id="PIRSF004638">
    <property type="entry name" value="UCP004638"/>
    <property type="match status" value="1"/>
</dbReference>
<dbReference type="GO" id="GO:0046872">
    <property type="term" value="F:metal ion binding"/>
    <property type="evidence" value="ECO:0007669"/>
    <property type="project" value="UniProtKB-UniRule"/>
</dbReference>
<keyword evidence="12 14" id="KW-0472">Membrane</keyword>
<evidence type="ECO:0000256" key="14">
    <source>
        <dbReference type="HAMAP-Rule" id="MF_02239"/>
    </source>
</evidence>
<feature type="transmembrane region" description="Helical" evidence="14">
    <location>
        <begin position="6"/>
        <end position="26"/>
    </location>
</feature>
<sequence>MASAYLWLKTAHILAVIAWMAAMLYLPRLMVYHADAAVGSDKSETFKVMERRLLRGIMTPSMIASWVFGLAVVTVGGFWSSGWLHAKLALVIAMTVIHGLCARWVRAFAEDRNLHSGRYYRIMNEVPALLLVVIVGLVVLKPF</sequence>
<dbReference type="NCBIfam" id="TIGR00701">
    <property type="entry name" value="protoporphyrinogen oxidase HemJ"/>
    <property type="match status" value="1"/>
</dbReference>
<keyword evidence="5 14" id="KW-1003">Cell membrane</keyword>
<evidence type="ECO:0000313" key="17">
    <source>
        <dbReference type="Proteomes" id="UP001229244"/>
    </source>
</evidence>
<keyword evidence="9 14" id="KW-1133">Transmembrane helix</keyword>
<feature type="transmembrane region" description="Helical" evidence="14">
    <location>
        <begin position="122"/>
        <end position="140"/>
    </location>
</feature>
<comment type="caution">
    <text evidence="16">The sequence shown here is derived from an EMBL/GenBank/DDBJ whole genome shotgun (WGS) entry which is preliminary data.</text>
</comment>
<evidence type="ECO:0000256" key="4">
    <source>
        <dbReference type="ARBA" id="ARBA00017504"/>
    </source>
</evidence>
<dbReference type="GO" id="GO:0006782">
    <property type="term" value="P:protoporphyrinogen IX biosynthetic process"/>
    <property type="evidence" value="ECO:0007669"/>
    <property type="project" value="UniProtKB-UniRule"/>
</dbReference>
<comment type="pathway">
    <text evidence="2 14 15">Porphyrin-containing compound metabolism; protoporphyrin-IX biosynthesis; protoporphyrin-IX from protoporphyrinogen-IX: step 1/1.</text>
</comment>
<keyword evidence="7 14" id="KW-0812">Transmembrane</keyword>
<dbReference type="InterPro" id="IPR005265">
    <property type="entry name" value="HemJ-like"/>
</dbReference>
<dbReference type="GO" id="GO:0005886">
    <property type="term" value="C:plasma membrane"/>
    <property type="evidence" value="ECO:0007669"/>
    <property type="project" value="UniProtKB-SubCell"/>
</dbReference>
<feature type="binding site" description="axial binding residue" evidence="14">
    <location>
        <position position="12"/>
    </location>
    <ligand>
        <name>heme</name>
        <dbReference type="ChEBI" id="CHEBI:30413"/>
    </ligand>
    <ligandPart>
        <name>Fe</name>
        <dbReference type="ChEBI" id="CHEBI:18248"/>
    </ligandPart>
</feature>
<comment type="similarity">
    <text evidence="3 14 15">Belongs to the HemJ family.</text>
</comment>
<comment type="subunit">
    <text evidence="14">Homodimer.</text>
</comment>
<evidence type="ECO:0000256" key="7">
    <source>
        <dbReference type="ARBA" id="ARBA00022692"/>
    </source>
</evidence>
<keyword evidence="6 14" id="KW-0349">Heme</keyword>
<evidence type="ECO:0000256" key="8">
    <source>
        <dbReference type="ARBA" id="ARBA00022723"/>
    </source>
</evidence>
<dbReference type="PANTHER" id="PTHR40255:SF1">
    <property type="entry name" value="PROTOPORPHYRINOGEN IX OXIDASE"/>
    <property type="match status" value="1"/>
</dbReference>
<evidence type="ECO:0000256" key="2">
    <source>
        <dbReference type="ARBA" id="ARBA00005073"/>
    </source>
</evidence>
<evidence type="ECO:0000256" key="12">
    <source>
        <dbReference type="ARBA" id="ARBA00023136"/>
    </source>
</evidence>
<dbReference type="PANTHER" id="PTHR40255">
    <property type="entry name" value="UPF0093 MEMBRANE PROTEIN SLR1790"/>
    <property type="match status" value="1"/>
</dbReference>
<organism evidence="16 17">
    <name type="scientific">Amorphus orientalis</name>
    <dbReference type="NCBI Taxonomy" id="649198"/>
    <lineage>
        <taxon>Bacteria</taxon>
        <taxon>Pseudomonadati</taxon>
        <taxon>Pseudomonadota</taxon>
        <taxon>Alphaproteobacteria</taxon>
        <taxon>Hyphomicrobiales</taxon>
        <taxon>Amorphaceae</taxon>
        <taxon>Amorphus</taxon>
    </lineage>
</organism>
<gene>
    <name evidence="16" type="ORF">J2S73_000167</name>
</gene>
<dbReference type="EC" id="1.3.99.-" evidence="14 15"/>
<dbReference type="Pfam" id="PF03653">
    <property type="entry name" value="UPF0093"/>
    <property type="match status" value="1"/>
</dbReference>
<dbReference type="HAMAP" id="MF_02239">
    <property type="entry name" value="HemJ"/>
    <property type="match status" value="1"/>
</dbReference>
<evidence type="ECO:0000256" key="3">
    <source>
        <dbReference type="ARBA" id="ARBA00006501"/>
    </source>
</evidence>
<comment type="catalytic activity">
    <reaction evidence="13 14 15">
        <text>protoporphyrinogen IX + 3 A = protoporphyrin IX + 3 AH2</text>
        <dbReference type="Rhea" id="RHEA:62000"/>
        <dbReference type="ChEBI" id="CHEBI:13193"/>
        <dbReference type="ChEBI" id="CHEBI:17499"/>
        <dbReference type="ChEBI" id="CHEBI:57306"/>
        <dbReference type="ChEBI" id="CHEBI:57307"/>
    </reaction>
</comment>
<keyword evidence="8 14" id="KW-0479">Metal-binding</keyword>
<dbReference type="EMBL" id="JAUSUL010000001">
    <property type="protein sequence ID" value="MDQ0313730.1"/>
    <property type="molecule type" value="Genomic_DNA"/>
</dbReference>
<dbReference type="RefSeq" id="WP_306883527.1">
    <property type="nucleotide sequence ID" value="NZ_JAUSUL010000001.1"/>
</dbReference>
<keyword evidence="11 14" id="KW-0408">Iron</keyword>
<feature type="transmembrane region" description="Helical" evidence="14">
    <location>
        <begin position="84"/>
        <end position="101"/>
    </location>
</feature>
<reference evidence="16" key="1">
    <citation type="submission" date="2023-07" db="EMBL/GenBank/DDBJ databases">
        <title>Genomic Encyclopedia of Type Strains, Phase IV (KMG-IV): sequencing the most valuable type-strain genomes for metagenomic binning, comparative biology and taxonomic classification.</title>
        <authorList>
            <person name="Goeker M."/>
        </authorList>
    </citation>
    <scope>NUCLEOTIDE SEQUENCE</scope>
    <source>
        <strain evidence="16">DSM 21202</strain>
    </source>
</reference>
<keyword evidence="10 14" id="KW-0560">Oxidoreductase</keyword>
<comment type="subcellular location">
    <subcellularLocation>
        <location evidence="1 14">Cell membrane</location>
        <topology evidence="1 14">Multi-pass membrane protein</topology>
    </subcellularLocation>
</comment>
<proteinExistence type="inferred from homology"/>
<evidence type="ECO:0000256" key="13">
    <source>
        <dbReference type="ARBA" id="ARBA00048390"/>
    </source>
</evidence>
<evidence type="ECO:0000256" key="9">
    <source>
        <dbReference type="ARBA" id="ARBA00022989"/>
    </source>
</evidence>
<dbReference type="AlphaFoldDB" id="A0AAE3VKJ9"/>
<comment type="function">
    <text evidence="14 15">Catalyzes the oxidation of protoporphyrinogen IX to protoporphyrin IX.</text>
</comment>
<evidence type="ECO:0000313" key="16">
    <source>
        <dbReference type="EMBL" id="MDQ0313730.1"/>
    </source>
</evidence>
<keyword evidence="17" id="KW-1185">Reference proteome</keyword>
<evidence type="ECO:0000256" key="15">
    <source>
        <dbReference type="PIRNR" id="PIRNR004638"/>
    </source>
</evidence>